<evidence type="ECO:0000259" key="1">
    <source>
        <dbReference type="Pfam" id="PF01248"/>
    </source>
</evidence>
<keyword evidence="2" id="KW-0687">Ribonucleoprotein</keyword>
<dbReference type="InterPro" id="IPR004038">
    <property type="entry name" value="Ribosomal_eL8/eL30/eS12/Gad45"/>
</dbReference>
<keyword evidence="3" id="KW-1185">Reference proteome</keyword>
<dbReference type="Gene3D" id="3.30.1330.30">
    <property type="match status" value="1"/>
</dbReference>
<organism evidence="2 3">
    <name type="scientific">Haploplasma axanthum</name>
    <name type="common">Acholeplasma axanthum</name>
    <dbReference type="NCBI Taxonomy" id="29552"/>
    <lineage>
        <taxon>Bacteria</taxon>
        <taxon>Bacillati</taxon>
        <taxon>Mycoplasmatota</taxon>
        <taxon>Mollicutes</taxon>
        <taxon>Acholeplasmatales</taxon>
        <taxon>Acholeplasmataceae</taxon>
        <taxon>Haploplasma</taxon>
    </lineage>
</organism>
<sequence length="103" mass="11428">MIKIIGLARRARKITSGTEITINGVRSGKVKLVILANDASLNTKKLVNDKCKTYGVTVVEEFSTIELSDAIGKENIKVIGIVDDGFSKSILNQKRKWIIWPKK</sequence>
<dbReference type="EMBL" id="LR215048">
    <property type="protein sequence ID" value="VEU80503.1"/>
    <property type="molecule type" value="Genomic_DNA"/>
</dbReference>
<keyword evidence="2" id="KW-0689">Ribosomal protein</keyword>
<dbReference type="GO" id="GO:0005840">
    <property type="term" value="C:ribosome"/>
    <property type="evidence" value="ECO:0007669"/>
    <property type="project" value="UniProtKB-KW"/>
</dbReference>
<accession>A0A449BDG4</accession>
<dbReference type="KEGG" id="aaxa:NCTC10138_00876"/>
<name>A0A449BDG4_HAPAX</name>
<evidence type="ECO:0000313" key="2">
    <source>
        <dbReference type="EMBL" id="VEU80503.1"/>
    </source>
</evidence>
<dbReference type="Proteomes" id="UP000289841">
    <property type="component" value="Chromosome"/>
</dbReference>
<dbReference type="AlphaFoldDB" id="A0A449BDG4"/>
<evidence type="ECO:0000313" key="3">
    <source>
        <dbReference type="Proteomes" id="UP000289841"/>
    </source>
</evidence>
<dbReference type="STRING" id="1278311.GCA_000428705_00492"/>
<dbReference type="Pfam" id="PF01248">
    <property type="entry name" value="Ribosomal_L7Ae"/>
    <property type="match status" value="1"/>
</dbReference>
<dbReference type="InterPro" id="IPR029064">
    <property type="entry name" value="Ribosomal_eL30-like_sf"/>
</dbReference>
<feature type="domain" description="Ribosomal protein eL8/eL30/eS12/Gadd45" evidence="1">
    <location>
        <begin position="5"/>
        <end position="89"/>
    </location>
</feature>
<protein>
    <submittedName>
        <fullName evidence="2">Ribosomal protein L7A family protein</fullName>
    </submittedName>
</protein>
<dbReference type="OrthoDB" id="384830at2"/>
<proteinExistence type="predicted"/>
<reference evidence="2 3" key="1">
    <citation type="submission" date="2019-01" db="EMBL/GenBank/DDBJ databases">
        <authorList>
            <consortium name="Pathogen Informatics"/>
        </authorList>
    </citation>
    <scope>NUCLEOTIDE SEQUENCE [LARGE SCALE GENOMIC DNA]</scope>
    <source>
        <strain evidence="2 3">NCTC10138</strain>
    </source>
</reference>
<dbReference type="SUPFAM" id="SSF55315">
    <property type="entry name" value="L30e-like"/>
    <property type="match status" value="1"/>
</dbReference>
<gene>
    <name evidence="2" type="ORF">NCTC10138_00876</name>
</gene>